<dbReference type="SMART" id="SM00866">
    <property type="entry name" value="UTRA"/>
    <property type="match status" value="1"/>
</dbReference>
<accession>A0AA43UB23</accession>
<dbReference type="GO" id="GO:0045892">
    <property type="term" value="P:negative regulation of DNA-templated transcription"/>
    <property type="evidence" value="ECO:0007669"/>
    <property type="project" value="TreeGrafter"/>
</dbReference>
<dbReference type="EMBL" id="JAUMVS010000016">
    <property type="protein sequence ID" value="MDO4841424.1"/>
    <property type="molecule type" value="Genomic_DNA"/>
</dbReference>
<evidence type="ECO:0000256" key="3">
    <source>
        <dbReference type="ARBA" id="ARBA00023163"/>
    </source>
</evidence>
<dbReference type="SUPFAM" id="SSF64288">
    <property type="entry name" value="Chorismate lyase-like"/>
    <property type="match status" value="1"/>
</dbReference>
<dbReference type="PROSITE" id="PS50949">
    <property type="entry name" value="HTH_GNTR"/>
    <property type="match status" value="1"/>
</dbReference>
<feature type="domain" description="HTH gntR-type" evidence="5">
    <location>
        <begin position="4"/>
        <end position="72"/>
    </location>
</feature>
<dbReference type="PANTHER" id="PTHR44846">
    <property type="entry name" value="MANNOSYL-D-GLYCERATE TRANSPORT/METABOLISM SYSTEM REPRESSOR MNGR-RELATED"/>
    <property type="match status" value="1"/>
</dbReference>
<dbReference type="InterPro" id="IPR050679">
    <property type="entry name" value="Bact_HTH_transcr_reg"/>
</dbReference>
<comment type="caution">
    <text evidence="6">The sequence shown here is derived from an EMBL/GenBank/DDBJ whole genome shotgun (WGS) entry which is preliminary data.</text>
</comment>
<dbReference type="Proteomes" id="UP001168575">
    <property type="component" value="Unassembled WGS sequence"/>
</dbReference>
<dbReference type="InterPro" id="IPR036390">
    <property type="entry name" value="WH_DNA-bd_sf"/>
</dbReference>
<evidence type="ECO:0000259" key="5">
    <source>
        <dbReference type="PROSITE" id="PS50949"/>
    </source>
</evidence>
<dbReference type="InterPro" id="IPR012770">
    <property type="entry name" value="TreR"/>
</dbReference>
<dbReference type="Pfam" id="PF00392">
    <property type="entry name" value="GntR"/>
    <property type="match status" value="1"/>
</dbReference>
<dbReference type="GO" id="GO:0003700">
    <property type="term" value="F:DNA-binding transcription factor activity"/>
    <property type="evidence" value="ECO:0007669"/>
    <property type="project" value="UniProtKB-UniRule"/>
</dbReference>
<sequence length="238" mass="26810">MMVANKQAMIAKDLANKIKYQQYRPGDLLPSESTLCELYGTARGTIRQALDQLTELGLIQKVRGKGSVVLDLQRFTFPISGLTSFRELNEALGMHATTKVLINTKTMAPPRFMDTEIGVSEAIHLRRLRQIDSVPVVVDDDYLLSPPIEKISNEVAEESIYQYLEDELGLKISYATKEITIIPADTTIQQELALPAGSLVVAVKSLVYLEDTTLFQLTTSYHRPDRFRFIDFARRQSI</sequence>
<dbReference type="AlphaFoldDB" id="A0AA43UB23"/>
<dbReference type="InterPro" id="IPR036388">
    <property type="entry name" value="WH-like_DNA-bd_sf"/>
</dbReference>
<keyword evidence="2" id="KW-0238">DNA-binding</keyword>
<dbReference type="NCBIfam" id="TIGR02404">
    <property type="entry name" value="trehalos_R_Bsub"/>
    <property type="match status" value="1"/>
</dbReference>
<dbReference type="PANTHER" id="PTHR44846:SF12">
    <property type="entry name" value="HTH-TYPE TRANSCRIPTIONAL REGULATOR TRER"/>
    <property type="match status" value="1"/>
</dbReference>
<dbReference type="SUPFAM" id="SSF46785">
    <property type="entry name" value="Winged helix' DNA-binding domain"/>
    <property type="match status" value="1"/>
</dbReference>
<reference evidence="6" key="1">
    <citation type="submission" date="2023-07" db="EMBL/GenBank/DDBJ databases">
        <title>Between Cages and Wild: Unraveling the Impact of Captivity on Animal Microbiomes and Antimicrobial Resistance.</title>
        <authorList>
            <person name="Schmartz G.P."/>
            <person name="Rehner J."/>
            <person name="Schuff M.J."/>
            <person name="Becker S.L."/>
            <person name="Kravczyk M."/>
            <person name="Gurevich A."/>
            <person name="Francke R."/>
            <person name="Mueller R."/>
            <person name="Keller V."/>
            <person name="Keller A."/>
        </authorList>
    </citation>
    <scope>NUCLEOTIDE SEQUENCE</scope>
    <source>
        <strain evidence="6">S12M_St_49</strain>
    </source>
</reference>
<evidence type="ECO:0000256" key="1">
    <source>
        <dbReference type="ARBA" id="ARBA00023015"/>
    </source>
</evidence>
<dbReference type="CDD" id="cd07377">
    <property type="entry name" value="WHTH_GntR"/>
    <property type="match status" value="1"/>
</dbReference>
<dbReference type="Gene3D" id="1.10.10.10">
    <property type="entry name" value="Winged helix-like DNA-binding domain superfamily/Winged helix DNA-binding domain"/>
    <property type="match status" value="1"/>
</dbReference>
<protein>
    <recommendedName>
        <fullName evidence="4">Trehalose operon repressor</fullName>
    </recommendedName>
</protein>
<dbReference type="InterPro" id="IPR000524">
    <property type="entry name" value="Tscrpt_reg_HTH_GntR"/>
</dbReference>
<dbReference type="InterPro" id="IPR011663">
    <property type="entry name" value="UTRA"/>
</dbReference>
<dbReference type="SMART" id="SM00345">
    <property type="entry name" value="HTH_GNTR"/>
    <property type="match status" value="1"/>
</dbReference>
<keyword evidence="3" id="KW-0804">Transcription</keyword>
<dbReference type="InterPro" id="IPR028978">
    <property type="entry name" value="Chorismate_lyase_/UTRA_dom_sf"/>
</dbReference>
<dbReference type="Gene3D" id="3.40.1410.10">
    <property type="entry name" value="Chorismate lyase-like"/>
    <property type="match status" value="1"/>
</dbReference>
<evidence type="ECO:0000256" key="4">
    <source>
        <dbReference type="NCBIfam" id="TIGR02404"/>
    </source>
</evidence>
<keyword evidence="7" id="KW-1185">Reference proteome</keyword>
<dbReference type="PRINTS" id="PR00035">
    <property type="entry name" value="HTHGNTR"/>
</dbReference>
<organism evidence="6 7">
    <name type="scientific">Phoenicibacter congonensis</name>
    <dbReference type="NCBI Taxonomy" id="1944646"/>
    <lineage>
        <taxon>Bacteria</taxon>
        <taxon>Bacillati</taxon>
        <taxon>Actinomycetota</taxon>
        <taxon>Coriobacteriia</taxon>
        <taxon>Eggerthellales</taxon>
        <taxon>Eggerthellaceae</taxon>
        <taxon>Phoenicibacter</taxon>
    </lineage>
</organism>
<dbReference type="GO" id="GO:0003677">
    <property type="term" value="F:DNA binding"/>
    <property type="evidence" value="ECO:0007669"/>
    <property type="project" value="UniProtKB-UniRule"/>
</dbReference>
<gene>
    <name evidence="6" type="primary">treR</name>
    <name evidence="6" type="ORF">Q3982_01950</name>
</gene>
<keyword evidence="1" id="KW-0805">Transcription regulation</keyword>
<proteinExistence type="predicted"/>
<evidence type="ECO:0000313" key="6">
    <source>
        <dbReference type="EMBL" id="MDO4841424.1"/>
    </source>
</evidence>
<dbReference type="Pfam" id="PF07702">
    <property type="entry name" value="UTRA"/>
    <property type="match status" value="1"/>
</dbReference>
<evidence type="ECO:0000313" key="7">
    <source>
        <dbReference type="Proteomes" id="UP001168575"/>
    </source>
</evidence>
<name>A0AA43UB23_9ACTN</name>
<evidence type="ECO:0000256" key="2">
    <source>
        <dbReference type="ARBA" id="ARBA00023125"/>
    </source>
</evidence>